<keyword evidence="5" id="KW-0539">Nucleus</keyword>
<sequence>MLFHQLKRQCGTTTTRFFRRGVFYAAAGTEAEASDAYVREEESSPANESDPFHVIHKVPAGDSPYVRAKHVQLIDKDPSKAISLFWSAINAGDGLIVP</sequence>
<dbReference type="Proteomes" id="UP000237347">
    <property type="component" value="Unassembled WGS sequence"/>
</dbReference>
<keyword evidence="7" id="KW-1185">Reference proteome</keyword>
<evidence type="ECO:0000313" key="6">
    <source>
        <dbReference type="EMBL" id="KAK7834749.1"/>
    </source>
</evidence>
<reference evidence="6 7" key="1">
    <citation type="journal article" date="2018" name="Sci. Data">
        <title>The draft genome sequence of cork oak.</title>
        <authorList>
            <person name="Ramos A.M."/>
            <person name="Usie A."/>
            <person name="Barbosa P."/>
            <person name="Barros P.M."/>
            <person name="Capote T."/>
            <person name="Chaves I."/>
            <person name="Simoes F."/>
            <person name="Abreu I."/>
            <person name="Carrasquinho I."/>
            <person name="Faro C."/>
            <person name="Guimaraes J.B."/>
            <person name="Mendonca D."/>
            <person name="Nobrega F."/>
            <person name="Rodrigues L."/>
            <person name="Saibo N.J.M."/>
            <person name="Varela M.C."/>
            <person name="Egas C."/>
            <person name="Matos J."/>
            <person name="Miguel C.M."/>
            <person name="Oliveira M.M."/>
            <person name="Ricardo C.P."/>
            <person name="Goncalves S."/>
        </authorList>
    </citation>
    <scope>NUCLEOTIDE SEQUENCE [LARGE SCALE GENOMIC DNA]</scope>
    <source>
        <strain evidence="7">cv. HL8</strain>
    </source>
</reference>
<evidence type="ECO:0000256" key="3">
    <source>
        <dbReference type="ARBA" id="ARBA00022803"/>
    </source>
</evidence>
<keyword evidence="3" id="KW-0802">TPR repeat</keyword>
<gene>
    <name evidence="6" type="primary">MS5_1</name>
    <name evidence="6" type="ORF">CFP56_024115</name>
</gene>
<dbReference type="InterPro" id="IPR044961">
    <property type="entry name" value="MS5/SDI1"/>
</dbReference>
<evidence type="ECO:0000256" key="1">
    <source>
        <dbReference type="ARBA" id="ARBA00004123"/>
    </source>
</evidence>
<proteinExistence type="predicted"/>
<keyword evidence="2" id="KW-0677">Repeat</keyword>
<dbReference type="GO" id="GO:0005634">
    <property type="term" value="C:nucleus"/>
    <property type="evidence" value="ECO:0007669"/>
    <property type="project" value="UniProtKB-SubCell"/>
</dbReference>
<dbReference type="AlphaFoldDB" id="A0AAW0K8D8"/>
<evidence type="ECO:0000256" key="5">
    <source>
        <dbReference type="ARBA" id="ARBA00023242"/>
    </source>
</evidence>
<evidence type="ECO:0000256" key="4">
    <source>
        <dbReference type="ARBA" id="ARBA00023054"/>
    </source>
</evidence>
<dbReference type="PANTHER" id="PTHR36326:SF4">
    <property type="entry name" value="PROTEIN POLLENLESS 3-LIKE 1"/>
    <property type="match status" value="1"/>
</dbReference>
<comment type="subcellular location">
    <subcellularLocation>
        <location evidence="1">Nucleus</location>
    </subcellularLocation>
</comment>
<organism evidence="6 7">
    <name type="scientific">Quercus suber</name>
    <name type="common">Cork oak</name>
    <dbReference type="NCBI Taxonomy" id="58331"/>
    <lineage>
        <taxon>Eukaryota</taxon>
        <taxon>Viridiplantae</taxon>
        <taxon>Streptophyta</taxon>
        <taxon>Embryophyta</taxon>
        <taxon>Tracheophyta</taxon>
        <taxon>Spermatophyta</taxon>
        <taxon>Magnoliopsida</taxon>
        <taxon>eudicotyledons</taxon>
        <taxon>Gunneridae</taxon>
        <taxon>Pentapetalae</taxon>
        <taxon>rosids</taxon>
        <taxon>fabids</taxon>
        <taxon>Fagales</taxon>
        <taxon>Fagaceae</taxon>
        <taxon>Quercus</taxon>
    </lineage>
</organism>
<comment type="caution">
    <text evidence="6">The sequence shown here is derived from an EMBL/GenBank/DDBJ whole genome shotgun (WGS) entry which is preliminary data.</text>
</comment>
<evidence type="ECO:0000256" key="2">
    <source>
        <dbReference type="ARBA" id="ARBA00022737"/>
    </source>
</evidence>
<dbReference type="EMBL" id="PKMF04000382">
    <property type="protein sequence ID" value="KAK7834749.1"/>
    <property type="molecule type" value="Genomic_DNA"/>
</dbReference>
<name>A0AAW0K8D8_QUESU</name>
<evidence type="ECO:0000313" key="7">
    <source>
        <dbReference type="Proteomes" id="UP000237347"/>
    </source>
</evidence>
<dbReference type="PANTHER" id="PTHR36326">
    <property type="entry name" value="PROTEIN POLLENLESS 3-LIKE 2"/>
    <property type="match status" value="1"/>
</dbReference>
<accession>A0AAW0K8D8</accession>
<keyword evidence="4" id="KW-0175">Coiled coil</keyword>
<protein>
    <submittedName>
        <fullName evidence="6">Protein pollenless 3</fullName>
    </submittedName>
</protein>